<dbReference type="AlphaFoldDB" id="A0A098YQY3"/>
<dbReference type="OrthoDB" id="1079084at2"/>
<reference evidence="3 4" key="1">
    <citation type="submission" date="2014-07" db="EMBL/GenBank/DDBJ databases">
        <authorList>
            <person name="McCorrison J."/>
            <person name="Sanka R."/>
            <person name="Torralba M."/>
            <person name="Gillis M."/>
            <person name="Haft D.H."/>
            <person name="Methe B."/>
            <person name="Sutton G."/>
            <person name="Nelson K.E."/>
        </authorList>
    </citation>
    <scope>NUCLEOTIDE SEQUENCE [LARGE SCALE GENOMIC DNA]</scope>
    <source>
        <strain evidence="3 4">S9-PR14</strain>
    </source>
</reference>
<accession>A0A098YQY3</accession>
<evidence type="ECO:0000313" key="3">
    <source>
        <dbReference type="EMBL" id="KGI21734.1"/>
    </source>
</evidence>
<evidence type="ECO:0000313" key="4">
    <source>
        <dbReference type="Proteomes" id="UP000029723"/>
    </source>
</evidence>
<dbReference type="EMBL" id="JRPQ01000127">
    <property type="protein sequence ID" value="KGI21734.1"/>
    <property type="molecule type" value="Genomic_DNA"/>
</dbReference>
<dbReference type="RefSeq" id="WP_036928115.1">
    <property type="nucleotide sequence ID" value="NZ_JRPQ01000127.1"/>
</dbReference>
<feature type="compositionally biased region" description="Basic and acidic residues" evidence="1">
    <location>
        <begin position="299"/>
        <end position="318"/>
    </location>
</feature>
<sequence length="426" mass="48999">MLEKAKNVLCEQLQRNLAEQDYYKNICTEIMVKNETVMHLMHPSVIVNERTGEEVFPERAQNDIDKEFDPMIALCFSFSMKEQKQQLERFKARSDFGEFREVKDFGARMYAIDFGTDVEKATEKCVDILRDIYEVEKLRNFKITTGDMESGEVYAKKTIFSPQSEPFKPKTPKRNAVVPKVVGVATRVVEDEPTALPLVDGKIKATQMSDTEKGVGLAKKSDDKDISDKTYKKVMWLIGIVVASFLFFVIMKYRQSEPQPSDMETVVEETVDSVEEATPLSAEQREAILGKSKPVASEEQPKKEEPKTESVGKWRETGTGDNNHTWVLEKNLSNGQYVLKNYYQEQFFQQHTCIRKKIKRSKDYLFHDVRNEQTFTLKAGSEIFFIPNFDNDANGILVINGSTGYLYTNDINPRVYDFFATLQPIY</sequence>
<gene>
    <name evidence="3" type="ORF">HMPREF9304_08545</name>
</gene>
<protein>
    <submittedName>
        <fullName evidence="3">Uncharacterized protein</fullName>
    </submittedName>
</protein>
<comment type="caution">
    <text evidence="3">The sequence shown here is derived from an EMBL/GenBank/DDBJ whole genome shotgun (WGS) entry which is preliminary data.</text>
</comment>
<feature type="region of interest" description="Disordered" evidence="1">
    <location>
        <begin position="272"/>
        <end position="318"/>
    </location>
</feature>
<proteinExistence type="predicted"/>
<evidence type="ECO:0000256" key="1">
    <source>
        <dbReference type="SAM" id="MobiDB-lite"/>
    </source>
</evidence>
<keyword evidence="2" id="KW-0472">Membrane</keyword>
<feature type="transmembrane region" description="Helical" evidence="2">
    <location>
        <begin position="234"/>
        <end position="253"/>
    </location>
</feature>
<dbReference type="Proteomes" id="UP000029723">
    <property type="component" value="Unassembled WGS sequence"/>
</dbReference>
<name>A0A098YQY3_9BACT</name>
<organism evidence="3 4">
    <name type="scientific">Hoylesella timonensis S9-PR14</name>
    <dbReference type="NCBI Taxonomy" id="1401062"/>
    <lineage>
        <taxon>Bacteria</taxon>
        <taxon>Pseudomonadati</taxon>
        <taxon>Bacteroidota</taxon>
        <taxon>Bacteroidia</taxon>
        <taxon>Bacteroidales</taxon>
        <taxon>Prevotellaceae</taxon>
        <taxon>Hoylesella</taxon>
    </lineage>
</organism>
<keyword evidence="2" id="KW-0812">Transmembrane</keyword>
<keyword evidence="2" id="KW-1133">Transmembrane helix</keyword>
<evidence type="ECO:0000256" key="2">
    <source>
        <dbReference type="SAM" id="Phobius"/>
    </source>
</evidence>